<sequence>METNHIYKPWIPKNSYETKKHPSGVYESDHMNSVELPEITINLKLKPYSSDFENSISDVQMEAIAYAINTMYDEQSIKNYSRGFFLGDGTGVGKSRSIAGILCELWNIEPIKYRAVWISLNKNLEYDAHNEYKLVKSLGNDSAPWLTLKDVKNDKNGILFSTYGSLIRTETSNIVYEWLRNSENVTIIFDEAHMAKNSKSLTGKMVLEIQNLNVNPKIVYSTATAASDVRQMHYMTRLGLWTGEHNLFVKMLESYGSCAMEMTALQLKHSGKLVSRQLGFDGIDVFLKTYELNQEEKNYYDTLTLAWKNSNCLNGIDNQNFFQYLITSFKVSLAINEIQNSLNKGESVVIGLQTTGESCYRRNDSTVSVFSCIRDLFQRYELNISDLSFTKNPIDIIIEKFGINNVAEISGRKVRPITQNDGTIKMEKLPSLKSELENFQKDRKRIVIITKCGSSGISLHSDKYNQIAGNKRHHIILEPPRSAELLIQQFGRTNRTNSNHPPKYTIIVTNIPAEFRFFYGITSKLEKLGALTRGDRRASLLNNLNFEGCSNITTKGYRSFILEINIHISNNWYKKQNHLNSQNNNVSKLILGLYSNDYILNYEDRATIFFTKILHNLNNYILGIYIFESYNNSYEPSMLRWNSDTWSHIWREIARGIPFRLTDISLACILKALWNVMPDYLPETKHLFKNLTQWFPNNNHLHSKQVKDTVKTILLCQMRPECINTLGSLPTHLIHNIIPWLIPRNDVYRLSQNDMINCFGNGSPKYIQNNGIKHFLNKLLEFPIRIQKIFFPIFRYHTSVNNGISSNSIKDVKKYVLGSNRHSYTIKYTGFENIGNNYELHVEAEPFDSFDDHKKRFKSWKKRIINYVRFKSHVNKFGILIYALDQSRWYCELWYPGHIIPARCFMKYQWEQEMKNYQVLHLSEPDWINSLIRSYSYQERISKKFNNILVFAVNDAINRWQVSTGKLLKVNNTGVCKDFIGLLIKKRKVHEIYEMSDGPLRITRKRLENQ</sequence>
<dbReference type="InterPro" id="IPR026937">
    <property type="entry name" value="SBNO_Helicase_C_dom"/>
</dbReference>
<evidence type="ECO:0000259" key="2">
    <source>
        <dbReference type="PROSITE" id="PS51192"/>
    </source>
</evidence>
<proteinExistence type="inferred from homology"/>
<dbReference type="Pfam" id="PF13871">
    <property type="entry name" value="Helicase_C_4"/>
    <property type="match status" value="1"/>
</dbReference>
<name>A0A6C0L3G6_9ZZZZ</name>
<reference evidence="3" key="1">
    <citation type="journal article" date="2020" name="Nature">
        <title>Giant virus diversity and host interactions through global metagenomics.</title>
        <authorList>
            <person name="Schulz F."/>
            <person name="Roux S."/>
            <person name="Paez-Espino D."/>
            <person name="Jungbluth S."/>
            <person name="Walsh D.A."/>
            <person name="Denef V.J."/>
            <person name="McMahon K.D."/>
            <person name="Konstantinidis K.T."/>
            <person name="Eloe-Fadrosh E.A."/>
            <person name="Kyrpides N.C."/>
            <person name="Woyke T."/>
        </authorList>
    </citation>
    <scope>NUCLEOTIDE SEQUENCE</scope>
    <source>
        <strain evidence="3">GVMAG-S-ERX555907-63</strain>
    </source>
</reference>
<dbReference type="PROSITE" id="PS51192">
    <property type="entry name" value="HELICASE_ATP_BIND_1"/>
    <property type="match status" value="1"/>
</dbReference>
<dbReference type="PANTHER" id="PTHR12706">
    <property type="entry name" value="STRAWBERRY NOTCH-RELATED"/>
    <property type="match status" value="1"/>
</dbReference>
<dbReference type="Pfam" id="PF13872">
    <property type="entry name" value="AAA_34"/>
    <property type="match status" value="1"/>
</dbReference>
<feature type="domain" description="Helicase ATP-binding" evidence="2">
    <location>
        <begin position="75"/>
        <end position="231"/>
    </location>
</feature>
<dbReference type="SMART" id="SM00487">
    <property type="entry name" value="DEXDc"/>
    <property type="match status" value="1"/>
</dbReference>
<dbReference type="AlphaFoldDB" id="A0A6C0L3G6"/>
<dbReference type="EMBL" id="MN741021">
    <property type="protein sequence ID" value="QHU23018.1"/>
    <property type="molecule type" value="Genomic_DNA"/>
</dbReference>
<evidence type="ECO:0000313" key="3">
    <source>
        <dbReference type="EMBL" id="QHU23018.1"/>
    </source>
</evidence>
<comment type="similarity">
    <text evidence="1">Belongs to the SBNO family.</text>
</comment>
<dbReference type="Gene3D" id="3.40.50.300">
    <property type="entry name" value="P-loop containing nucleotide triphosphate hydrolases"/>
    <property type="match status" value="2"/>
</dbReference>
<dbReference type="InterPro" id="IPR027417">
    <property type="entry name" value="P-loop_NTPase"/>
</dbReference>
<accession>A0A6C0L3G6</accession>
<dbReference type="InterPro" id="IPR026741">
    <property type="entry name" value="SNO"/>
</dbReference>
<dbReference type="InterPro" id="IPR039187">
    <property type="entry name" value="SNO_AAA"/>
</dbReference>
<dbReference type="SUPFAM" id="SSF52540">
    <property type="entry name" value="P-loop containing nucleoside triphosphate hydrolases"/>
    <property type="match status" value="2"/>
</dbReference>
<dbReference type="GO" id="GO:0006355">
    <property type="term" value="P:regulation of DNA-templated transcription"/>
    <property type="evidence" value="ECO:0007669"/>
    <property type="project" value="InterPro"/>
</dbReference>
<dbReference type="PANTHER" id="PTHR12706:SF30">
    <property type="entry name" value="PROTEIN STRAWBERRY NOTCH-RELATED"/>
    <property type="match status" value="1"/>
</dbReference>
<protein>
    <recommendedName>
        <fullName evidence="2">Helicase ATP-binding domain-containing protein</fullName>
    </recommendedName>
</protein>
<dbReference type="InterPro" id="IPR014001">
    <property type="entry name" value="Helicase_ATP-bd"/>
</dbReference>
<organism evidence="3">
    <name type="scientific">viral metagenome</name>
    <dbReference type="NCBI Taxonomy" id="1070528"/>
    <lineage>
        <taxon>unclassified sequences</taxon>
        <taxon>metagenomes</taxon>
        <taxon>organismal metagenomes</taxon>
    </lineage>
</organism>
<evidence type="ECO:0000256" key="1">
    <source>
        <dbReference type="ARBA" id="ARBA00006992"/>
    </source>
</evidence>